<proteinExistence type="predicted"/>
<dbReference type="EMBL" id="JBBPBN010000141">
    <property type="protein sequence ID" value="KAK8975654.1"/>
    <property type="molecule type" value="Genomic_DNA"/>
</dbReference>
<gene>
    <name evidence="2" type="ORF">V6N11_005030</name>
</gene>
<organism evidence="2 3">
    <name type="scientific">Hibiscus sabdariffa</name>
    <name type="common">roselle</name>
    <dbReference type="NCBI Taxonomy" id="183260"/>
    <lineage>
        <taxon>Eukaryota</taxon>
        <taxon>Viridiplantae</taxon>
        <taxon>Streptophyta</taxon>
        <taxon>Embryophyta</taxon>
        <taxon>Tracheophyta</taxon>
        <taxon>Spermatophyta</taxon>
        <taxon>Magnoliopsida</taxon>
        <taxon>eudicotyledons</taxon>
        <taxon>Gunneridae</taxon>
        <taxon>Pentapetalae</taxon>
        <taxon>rosids</taxon>
        <taxon>malvids</taxon>
        <taxon>Malvales</taxon>
        <taxon>Malvaceae</taxon>
        <taxon>Malvoideae</taxon>
        <taxon>Hibiscus</taxon>
    </lineage>
</organism>
<protein>
    <submittedName>
        <fullName evidence="2">Uncharacterized protein</fullName>
    </submittedName>
</protein>
<feature type="compositionally biased region" description="Polar residues" evidence="1">
    <location>
        <begin position="280"/>
        <end position="292"/>
    </location>
</feature>
<evidence type="ECO:0000313" key="2">
    <source>
        <dbReference type="EMBL" id="KAK8975654.1"/>
    </source>
</evidence>
<keyword evidence="3" id="KW-1185">Reference proteome</keyword>
<sequence>MFAIFAVADDIRLKCCLDVYWKSEVGPFTMKNFHQLKNESDVFNILESIPTNQNVHIYLADKVDRGKLSEELFKDCSEAEDVEEVGKGVSDAVEKDANVEEPETIAEDANFEESREDAKEHDATCNVEEENETIVEDANVEEPKTVEDTNVEEPETEAYETIVEDANEHDANDTIHDAHDTTPKNIVEEDVVEEDACSNEVGGGNTIAGDAEPEMVEEGESEMNEEEEDVDSGYFDSDSDVGEDEFAQEDVSYRVVQNLEGLYGDWGTHANENEADGEGSSRQHQGPRQPSRQKFPIRSRQESIHQQPPSQHSTGQSQPPPSQHSTGQSQPPSVMTTRWMMSTQESFVSNPLAQAFNSHD</sequence>
<evidence type="ECO:0000256" key="1">
    <source>
        <dbReference type="SAM" id="MobiDB-lite"/>
    </source>
</evidence>
<feature type="compositionally biased region" description="Acidic residues" evidence="1">
    <location>
        <begin position="211"/>
        <end position="248"/>
    </location>
</feature>
<evidence type="ECO:0000313" key="3">
    <source>
        <dbReference type="Proteomes" id="UP001396334"/>
    </source>
</evidence>
<feature type="region of interest" description="Disordered" evidence="1">
    <location>
        <begin position="197"/>
        <end position="360"/>
    </location>
</feature>
<name>A0ABR2NHI2_9ROSI</name>
<accession>A0ABR2NHI2</accession>
<reference evidence="2 3" key="1">
    <citation type="journal article" date="2024" name="G3 (Bethesda)">
        <title>Genome assembly of Hibiscus sabdariffa L. provides insights into metabolisms of medicinal natural products.</title>
        <authorList>
            <person name="Kim T."/>
        </authorList>
    </citation>
    <scope>NUCLEOTIDE SEQUENCE [LARGE SCALE GENOMIC DNA]</scope>
    <source>
        <strain evidence="2">TK-2024</strain>
        <tissue evidence="2">Old leaves</tissue>
    </source>
</reference>
<comment type="caution">
    <text evidence="2">The sequence shown here is derived from an EMBL/GenBank/DDBJ whole genome shotgun (WGS) entry which is preliminary data.</text>
</comment>
<feature type="compositionally biased region" description="Polar residues" evidence="1">
    <location>
        <begin position="304"/>
        <end position="360"/>
    </location>
</feature>
<dbReference type="Proteomes" id="UP001396334">
    <property type="component" value="Unassembled WGS sequence"/>
</dbReference>